<organism evidence="1 2">
    <name type="scientific">Piloderma croceum (strain F 1598)</name>
    <dbReference type="NCBI Taxonomy" id="765440"/>
    <lineage>
        <taxon>Eukaryota</taxon>
        <taxon>Fungi</taxon>
        <taxon>Dikarya</taxon>
        <taxon>Basidiomycota</taxon>
        <taxon>Agaricomycotina</taxon>
        <taxon>Agaricomycetes</taxon>
        <taxon>Agaricomycetidae</taxon>
        <taxon>Atheliales</taxon>
        <taxon>Atheliaceae</taxon>
        <taxon>Piloderma</taxon>
    </lineage>
</organism>
<dbReference type="EMBL" id="KN833004">
    <property type="protein sequence ID" value="KIM80318.1"/>
    <property type="molecule type" value="Genomic_DNA"/>
</dbReference>
<dbReference type="HOGENOM" id="CLU_2360482_0_0_1"/>
<sequence length="96" mass="11086">MSLPFQLRKRILGEKATYAVFRLTFRPIESVQSMDVRQARLREPLNSAFCIMRNGSKAHPRVIMIPMLSVDNIDDHTSGIPIFKMSYPVDTVRSYQ</sequence>
<evidence type="ECO:0000313" key="2">
    <source>
        <dbReference type="Proteomes" id="UP000054166"/>
    </source>
</evidence>
<reference evidence="2" key="2">
    <citation type="submission" date="2015-01" db="EMBL/GenBank/DDBJ databases">
        <title>Evolutionary Origins and Diversification of the Mycorrhizal Mutualists.</title>
        <authorList>
            <consortium name="DOE Joint Genome Institute"/>
            <consortium name="Mycorrhizal Genomics Consortium"/>
            <person name="Kohler A."/>
            <person name="Kuo A."/>
            <person name="Nagy L.G."/>
            <person name="Floudas D."/>
            <person name="Copeland A."/>
            <person name="Barry K.W."/>
            <person name="Cichocki N."/>
            <person name="Veneault-Fourrey C."/>
            <person name="LaButti K."/>
            <person name="Lindquist E.A."/>
            <person name="Lipzen A."/>
            <person name="Lundell T."/>
            <person name="Morin E."/>
            <person name="Murat C."/>
            <person name="Riley R."/>
            <person name="Ohm R."/>
            <person name="Sun H."/>
            <person name="Tunlid A."/>
            <person name="Henrissat B."/>
            <person name="Grigoriev I.V."/>
            <person name="Hibbett D.S."/>
            <person name="Martin F."/>
        </authorList>
    </citation>
    <scope>NUCLEOTIDE SEQUENCE [LARGE SCALE GENOMIC DNA]</scope>
    <source>
        <strain evidence="2">F 1598</strain>
    </source>
</reference>
<gene>
    <name evidence="1" type="ORF">PILCRDRAFT_822445</name>
</gene>
<proteinExistence type="predicted"/>
<reference evidence="1 2" key="1">
    <citation type="submission" date="2014-04" db="EMBL/GenBank/DDBJ databases">
        <authorList>
            <consortium name="DOE Joint Genome Institute"/>
            <person name="Kuo A."/>
            <person name="Tarkka M."/>
            <person name="Buscot F."/>
            <person name="Kohler A."/>
            <person name="Nagy L.G."/>
            <person name="Floudas D."/>
            <person name="Copeland A."/>
            <person name="Barry K.W."/>
            <person name="Cichocki N."/>
            <person name="Veneault-Fourrey C."/>
            <person name="LaButti K."/>
            <person name="Lindquist E.A."/>
            <person name="Lipzen A."/>
            <person name="Lundell T."/>
            <person name="Morin E."/>
            <person name="Murat C."/>
            <person name="Sun H."/>
            <person name="Tunlid A."/>
            <person name="Henrissat B."/>
            <person name="Grigoriev I.V."/>
            <person name="Hibbett D.S."/>
            <person name="Martin F."/>
            <person name="Nordberg H.P."/>
            <person name="Cantor M.N."/>
            <person name="Hua S.X."/>
        </authorList>
    </citation>
    <scope>NUCLEOTIDE SEQUENCE [LARGE SCALE GENOMIC DNA]</scope>
    <source>
        <strain evidence="1 2">F 1598</strain>
    </source>
</reference>
<keyword evidence="2" id="KW-1185">Reference proteome</keyword>
<dbReference type="InParanoid" id="A0A0C3B274"/>
<dbReference type="Proteomes" id="UP000054166">
    <property type="component" value="Unassembled WGS sequence"/>
</dbReference>
<protein>
    <submittedName>
        <fullName evidence="1">Uncharacterized protein</fullName>
    </submittedName>
</protein>
<accession>A0A0C3B274</accession>
<dbReference type="AlphaFoldDB" id="A0A0C3B274"/>
<name>A0A0C3B274_PILCF</name>
<evidence type="ECO:0000313" key="1">
    <source>
        <dbReference type="EMBL" id="KIM80318.1"/>
    </source>
</evidence>